<evidence type="ECO:0000256" key="1">
    <source>
        <dbReference type="SAM" id="MobiDB-lite"/>
    </source>
</evidence>
<evidence type="ECO:0000313" key="2">
    <source>
        <dbReference type="EMBL" id="BBX85409.1"/>
    </source>
</evidence>
<organism evidence="2 3">
    <name type="scientific">Mycolicibacterium aubagnense</name>
    <dbReference type="NCBI Taxonomy" id="319707"/>
    <lineage>
        <taxon>Bacteria</taxon>
        <taxon>Bacillati</taxon>
        <taxon>Actinomycetota</taxon>
        <taxon>Actinomycetes</taxon>
        <taxon>Mycobacteriales</taxon>
        <taxon>Mycobacteriaceae</taxon>
        <taxon>Mycolicibacterium</taxon>
    </lineage>
</organism>
<keyword evidence="3" id="KW-1185">Reference proteome</keyword>
<protein>
    <submittedName>
        <fullName evidence="2">Uncharacterized protein</fullName>
    </submittedName>
</protein>
<evidence type="ECO:0000313" key="3">
    <source>
        <dbReference type="Proteomes" id="UP000465609"/>
    </source>
</evidence>
<sequence length="186" mass="21019">MNTVLHFSAGGAVYETRAYTPADITQLIQNQRLQCLTSTDRQFDFWFAPTSRRCQRRVNRTATELLLATTTFTARTVPMLRGSIVLASHDADGDLDGLSWLQLDLLTRLNRTVTDRDRRILNRRIARDERRLRREAAAGTRQASPSKTTAAARLKRTHAEPVSRPRHGDERTVRPLPAPVQSVSVS</sequence>
<reference evidence="2 3" key="1">
    <citation type="journal article" date="2019" name="Emerg. Microbes Infect.">
        <title>Comprehensive subspecies identification of 175 nontuberculous mycobacteria species based on 7547 genomic profiles.</title>
        <authorList>
            <person name="Matsumoto Y."/>
            <person name="Kinjo T."/>
            <person name="Motooka D."/>
            <person name="Nabeya D."/>
            <person name="Jung N."/>
            <person name="Uechi K."/>
            <person name="Horii T."/>
            <person name="Iida T."/>
            <person name="Fujita J."/>
            <person name="Nakamura S."/>
        </authorList>
    </citation>
    <scope>NUCLEOTIDE SEQUENCE [LARGE SCALE GENOMIC DNA]</scope>
    <source>
        <strain evidence="2 3">JCM 15296</strain>
    </source>
</reference>
<feature type="compositionally biased region" description="Basic and acidic residues" evidence="1">
    <location>
        <begin position="157"/>
        <end position="173"/>
    </location>
</feature>
<accession>A0ABN5YXD2</accession>
<gene>
    <name evidence="2" type="ORF">MAUB_32820</name>
</gene>
<dbReference type="EMBL" id="AP022577">
    <property type="protein sequence ID" value="BBX85409.1"/>
    <property type="molecule type" value="Genomic_DNA"/>
</dbReference>
<feature type="region of interest" description="Disordered" evidence="1">
    <location>
        <begin position="132"/>
        <end position="186"/>
    </location>
</feature>
<proteinExistence type="predicted"/>
<dbReference type="Proteomes" id="UP000465609">
    <property type="component" value="Chromosome"/>
</dbReference>
<name>A0ABN5YXD2_9MYCO</name>